<organism evidence="1 2">
    <name type="scientific">Hyalomma asiaticum</name>
    <name type="common">Tick</name>
    <dbReference type="NCBI Taxonomy" id="266040"/>
    <lineage>
        <taxon>Eukaryota</taxon>
        <taxon>Metazoa</taxon>
        <taxon>Ecdysozoa</taxon>
        <taxon>Arthropoda</taxon>
        <taxon>Chelicerata</taxon>
        <taxon>Arachnida</taxon>
        <taxon>Acari</taxon>
        <taxon>Parasitiformes</taxon>
        <taxon>Ixodida</taxon>
        <taxon>Ixodoidea</taxon>
        <taxon>Ixodidae</taxon>
        <taxon>Hyalomminae</taxon>
        <taxon>Hyalomma</taxon>
    </lineage>
</organism>
<name>A0ACB7SFI6_HYAAI</name>
<evidence type="ECO:0000313" key="2">
    <source>
        <dbReference type="Proteomes" id="UP000821845"/>
    </source>
</evidence>
<protein>
    <submittedName>
        <fullName evidence="1">Uncharacterized protein</fullName>
    </submittedName>
</protein>
<sequence length="525" mass="56096">MEESTAAGRRLSTTRASLSAPGCFVCPGPPDSVINCSQVNATEEGMSLECVEGPWDGGMAPPVFIAELYDADSGTMRANITNTPGAGAAFVARGLPGGATYRVLVYATNGKGRSAPYVLMAHTLRPAEKFTAGVQGMIVIRPFLGVLIGIVIALVIAAVVVIIFIRCKKHGRSKGAEKEQMEDKSMTLLKKDPDESVDLEEKGPDIIPATTVFSGYDAAHEKMVALASGMDAYTAQLPLKESLESLGNHRTASPKKRDFGTLLSAAIRKAGGKALVVAGDFNAPNMEWGHLRSTVKGTGLANRASELGLTLITDPRFPTRRGDSVKRDTTPDLVFLRDVDGEWGNLQEDLGSDHYLLETLIEVRPPPPFRHKYVDWDLFRRIREEEASDDDDFAGLLARLQQAVERATKEIETQLAQDVCSSGGGEVTYAELSFPKAVAVLPVQQGGTLRRAAAAAAAAAASSGAHNGGTVPQLPEPPTEYARIDFHRTLRPVPGNLGLTGEELEDEGGSSCETPLMANRRESTV</sequence>
<keyword evidence="2" id="KW-1185">Reference proteome</keyword>
<proteinExistence type="predicted"/>
<comment type="caution">
    <text evidence="1">The sequence shown here is derived from an EMBL/GenBank/DDBJ whole genome shotgun (WGS) entry which is preliminary data.</text>
</comment>
<dbReference type="EMBL" id="CM023485">
    <property type="protein sequence ID" value="KAH6931464.1"/>
    <property type="molecule type" value="Genomic_DNA"/>
</dbReference>
<reference evidence="1" key="1">
    <citation type="submission" date="2020-05" db="EMBL/GenBank/DDBJ databases">
        <title>Large-scale comparative analyses of tick genomes elucidate their genetic diversity and vector capacities.</title>
        <authorList>
            <person name="Jia N."/>
            <person name="Wang J."/>
            <person name="Shi W."/>
            <person name="Du L."/>
            <person name="Sun Y."/>
            <person name="Zhan W."/>
            <person name="Jiang J."/>
            <person name="Wang Q."/>
            <person name="Zhang B."/>
            <person name="Ji P."/>
            <person name="Sakyi L.B."/>
            <person name="Cui X."/>
            <person name="Yuan T."/>
            <person name="Jiang B."/>
            <person name="Yang W."/>
            <person name="Lam T.T.-Y."/>
            <person name="Chang Q."/>
            <person name="Ding S."/>
            <person name="Wang X."/>
            <person name="Zhu J."/>
            <person name="Ruan X."/>
            <person name="Zhao L."/>
            <person name="Wei J."/>
            <person name="Que T."/>
            <person name="Du C."/>
            <person name="Cheng J."/>
            <person name="Dai P."/>
            <person name="Han X."/>
            <person name="Huang E."/>
            <person name="Gao Y."/>
            <person name="Liu J."/>
            <person name="Shao H."/>
            <person name="Ye R."/>
            <person name="Li L."/>
            <person name="Wei W."/>
            <person name="Wang X."/>
            <person name="Wang C."/>
            <person name="Yang T."/>
            <person name="Huo Q."/>
            <person name="Li W."/>
            <person name="Guo W."/>
            <person name="Chen H."/>
            <person name="Zhou L."/>
            <person name="Ni X."/>
            <person name="Tian J."/>
            <person name="Zhou Y."/>
            <person name="Sheng Y."/>
            <person name="Liu T."/>
            <person name="Pan Y."/>
            <person name="Xia L."/>
            <person name="Li J."/>
            <person name="Zhao F."/>
            <person name="Cao W."/>
        </authorList>
    </citation>
    <scope>NUCLEOTIDE SEQUENCE</scope>
    <source>
        <strain evidence="1">Hyas-2018</strain>
    </source>
</reference>
<dbReference type="Proteomes" id="UP000821845">
    <property type="component" value="Chromosome 5"/>
</dbReference>
<evidence type="ECO:0000313" key="1">
    <source>
        <dbReference type="EMBL" id="KAH6931464.1"/>
    </source>
</evidence>
<gene>
    <name evidence="1" type="ORF">HPB50_024469</name>
</gene>
<accession>A0ACB7SFI6</accession>